<gene>
    <name evidence="2" type="ORF">FHR90_002533</name>
    <name evidence="3" type="ORF">HUK83_11235</name>
</gene>
<dbReference type="AlphaFoldDB" id="A0A850NTZ5"/>
<keyword evidence="1" id="KW-0732">Signal</keyword>
<evidence type="ECO:0000256" key="1">
    <source>
        <dbReference type="SAM" id="SignalP"/>
    </source>
</evidence>
<feature type="chain" id="PRO_5036418693" evidence="1">
    <location>
        <begin position="22"/>
        <end position="297"/>
    </location>
</feature>
<proteinExistence type="predicted"/>
<accession>A0A850NTZ5</accession>
<keyword evidence="4" id="KW-1185">Reference proteome</keyword>
<dbReference type="Proteomes" id="UP000557688">
    <property type="component" value="Unassembled WGS sequence"/>
</dbReference>
<sequence>MRKLFCLAFVLAALPIMPALGADPGNDETIIVHGMTPQVVRREIDKLASAPWNHQLARWGANFCPRVVGLPDPYQTVVMEHVERAAQAVISDATAKCARPNVFILFTEDGTAAFEQILDRAPMLGNTSPLVAIDTSDFQPPGDDDIADLKVERSVRWYRSTVTDPAPGVAAVWDPRFHRFVATNNVKISQQEKDTVAHVSSLMVIVDTQRATGARLGQLADYIAFVVLAGPKLGEDFSPVSIMSLFDGGRFNPAAPEGLTPFDHAVLNALYDADPAREAHDEQAEIASRVRSTLARH</sequence>
<dbReference type="EMBL" id="JABXXQ010000242">
    <property type="protein sequence ID" value="NVN30902.1"/>
    <property type="molecule type" value="Genomic_DNA"/>
</dbReference>
<dbReference type="RefSeq" id="WP_176624816.1">
    <property type="nucleotide sequence ID" value="NZ_JABXXQ010000242.1"/>
</dbReference>
<evidence type="ECO:0000313" key="3">
    <source>
        <dbReference type="EMBL" id="NVN30902.1"/>
    </source>
</evidence>
<dbReference type="Proteomes" id="UP000565205">
    <property type="component" value="Unassembled WGS sequence"/>
</dbReference>
<feature type="signal peptide" evidence="1">
    <location>
        <begin position="1"/>
        <end position="21"/>
    </location>
</feature>
<dbReference type="EMBL" id="JACHXV010000010">
    <property type="protein sequence ID" value="MBB3174687.1"/>
    <property type="molecule type" value="Genomic_DNA"/>
</dbReference>
<reference evidence="3 5" key="1">
    <citation type="submission" date="2020-06" db="EMBL/GenBank/DDBJ databases">
        <title>Description of novel acetic acid bacteria.</title>
        <authorList>
            <person name="Sombolestani A."/>
        </authorList>
    </citation>
    <scope>NUCLEOTIDE SEQUENCE [LARGE SCALE GENOMIC DNA]</scope>
    <source>
        <strain evidence="3 5">LMG 26838</strain>
    </source>
</reference>
<protein>
    <submittedName>
        <fullName evidence="3">Uncharacterized protein</fullName>
    </submittedName>
</protein>
<organism evidence="3 5">
    <name type="scientific">Endobacter medicaginis</name>
    <dbReference type="NCBI Taxonomy" id="1181271"/>
    <lineage>
        <taxon>Bacteria</taxon>
        <taxon>Pseudomonadati</taxon>
        <taxon>Pseudomonadota</taxon>
        <taxon>Alphaproteobacteria</taxon>
        <taxon>Acetobacterales</taxon>
        <taxon>Acetobacteraceae</taxon>
        <taxon>Endobacter</taxon>
    </lineage>
</organism>
<evidence type="ECO:0000313" key="2">
    <source>
        <dbReference type="EMBL" id="MBB3174687.1"/>
    </source>
</evidence>
<comment type="caution">
    <text evidence="3">The sequence shown here is derived from an EMBL/GenBank/DDBJ whole genome shotgun (WGS) entry which is preliminary data.</text>
</comment>
<evidence type="ECO:0000313" key="5">
    <source>
        <dbReference type="Proteomes" id="UP000565205"/>
    </source>
</evidence>
<reference evidence="2 4" key="2">
    <citation type="submission" date="2020-08" db="EMBL/GenBank/DDBJ databases">
        <title>Genomic Encyclopedia of Type Strains, Phase III (KMG-III): the genomes of soil and plant-associated and newly described type strains.</title>
        <authorList>
            <person name="Whitman W."/>
        </authorList>
    </citation>
    <scope>NUCLEOTIDE SEQUENCE [LARGE SCALE GENOMIC DNA]</scope>
    <source>
        <strain evidence="2 4">CECT 8088</strain>
    </source>
</reference>
<evidence type="ECO:0000313" key="4">
    <source>
        <dbReference type="Proteomes" id="UP000557688"/>
    </source>
</evidence>
<name>A0A850NTZ5_9PROT</name>